<dbReference type="InterPro" id="IPR029045">
    <property type="entry name" value="ClpP/crotonase-like_dom_sf"/>
</dbReference>
<keyword evidence="3" id="KW-1185">Reference proteome</keyword>
<evidence type="ECO:0000256" key="1">
    <source>
        <dbReference type="ARBA" id="ARBA00005254"/>
    </source>
</evidence>
<accession>A0A9X4RWE7</accession>
<gene>
    <name evidence="2" type="ORF">NMK71_04455</name>
</gene>
<dbReference type="PANTHER" id="PTHR42964">
    <property type="entry name" value="ENOYL-COA HYDRATASE"/>
    <property type="match status" value="1"/>
</dbReference>
<dbReference type="PANTHER" id="PTHR42964:SF1">
    <property type="entry name" value="POLYKETIDE BIOSYNTHESIS ENOYL-COA HYDRATASE PKSH-RELATED"/>
    <property type="match status" value="1"/>
</dbReference>
<dbReference type="EMBL" id="JANCMU010000001">
    <property type="protein sequence ID" value="MDG4945657.1"/>
    <property type="molecule type" value="Genomic_DNA"/>
</dbReference>
<dbReference type="InterPro" id="IPR051683">
    <property type="entry name" value="Enoyl-CoA_Hydratase/Isomerase"/>
</dbReference>
<dbReference type="RefSeq" id="WP_304420223.1">
    <property type="nucleotide sequence ID" value="NZ_JANCMU010000001.1"/>
</dbReference>
<name>A0A9X4RWE7_9FLAO</name>
<dbReference type="Pfam" id="PF00378">
    <property type="entry name" value="ECH_1"/>
    <property type="match status" value="1"/>
</dbReference>
<dbReference type="GO" id="GO:0003824">
    <property type="term" value="F:catalytic activity"/>
    <property type="evidence" value="ECO:0007669"/>
    <property type="project" value="UniProtKB-ARBA"/>
</dbReference>
<evidence type="ECO:0000313" key="2">
    <source>
        <dbReference type="EMBL" id="MDG4945657.1"/>
    </source>
</evidence>
<protein>
    <submittedName>
        <fullName evidence="2">Enoyl-CoA hydratase/isomerase family protein</fullName>
    </submittedName>
</protein>
<organism evidence="2 3">
    <name type="scientific">Profundicola chukchiensis</name>
    <dbReference type="NCBI Taxonomy" id="2961959"/>
    <lineage>
        <taxon>Bacteria</taxon>
        <taxon>Pseudomonadati</taxon>
        <taxon>Bacteroidota</taxon>
        <taxon>Flavobacteriia</taxon>
        <taxon>Flavobacteriales</taxon>
        <taxon>Weeksellaceae</taxon>
        <taxon>Profundicola</taxon>
    </lineage>
</organism>
<evidence type="ECO:0000313" key="3">
    <source>
        <dbReference type="Proteomes" id="UP001152599"/>
    </source>
</evidence>
<proteinExistence type="inferred from homology"/>
<dbReference type="InterPro" id="IPR001753">
    <property type="entry name" value="Enoyl-CoA_hydra/iso"/>
</dbReference>
<dbReference type="SUPFAM" id="SSF52096">
    <property type="entry name" value="ClpP/crotonase"/>
    <property type="match status" value="1"/>
</dbReference>
<comment type="caution">
    <text evidence="2">The sequence shown here is derived from an EMBL/GenBank/DDBJ whole genome shotgun (WGS) entry which is preliminary data.</text>
</comment>
<dbReference type="GO" id="GO:0008300">
    <property type="term" value="P:isoprenoid catabolic process"/>
    <property type="evidence" value="ECO:0007669"/>
    <property type="project" value="TreeGrafter"/>
</dbReference>
<dbReference type="Proteomes" id="UP001152599">
    <property type="component" value="Unassembled WGS sequence"/>
</dbReference>
<dbReference type="AlphaFoldDB" id="A0A9X4RWE7"/>
<dbReference type="CDD" id="cd06558">
    <property type="entry name" value="crotonase-like"/>
    <property type="match status" value="1"/>
</dbReference>
<comment type="similarity">
    <text evidence="1">Belongs to the enoyl-CoA hydratase/isomerase family.</text>
</comment>
<reference evidence="2" key="1">
    <citation type="submission" date="2022-07" db="EMBL/GenBank/DDBJ databases">
        <title>Description and genome-wide analysis of Profundicola chukchiensis gen. nov., sp. nov., marine bacteria isolated from bottom sediments of the Chukchi Sea.</title>
        <authorList>
            <person name="Romanenko L."/>
            <person name="Otstavnykh N."/>
            <person name="Kurilenko V."/>
            <person name="Eremeev V."/>
            <person name="Velansky P."/>
            <person name="Mikhailov V."/>
            <person name="Isaeva M."/>
        </authorList>
    </citation>
    <scope>NUCLEOTIDE SEQUENCE</scope>
    <source>
        <strain evidence="2">KMM 9713</strain>
    </source>
</reference>
<sequence>MSDAYVNYEIENGVATIEFYHPKGNSFPTFQLEKLIKTIDELGQNKEAKVIVLKSAGEKVFCAGASFDELLVIEDFETGKKFFSGFANLILAMRNCPKFIIGCVEGKVVGGGVGIVAACDYALAMDNASIRLSELSIGIGPFVIEPAISRKIGVNAFSELTLNPKEWVSAEWCKDNGFYNKVFKTEEELKAATQEFSEQLSKYSPEAMQNLKSIFWENAANWDEIMPQRAAMSGKLVLSDFTKETLNKFKSK</sequence>
<dbReference type="Gene3D" id="3.90.226.10">
    <property type="entry name" value="2-enoyl-CoA Hydratase, Chain A, domain 1"/>
    <property type="match status" value="1"/>
</dbReference>